<dbReference type="Proteomes" id="UP000256941">
    <property type="component" value="Unassembled WGS sequence"/>
</dbReference>
<dbReference type="RefSeq" id="WP_276330419.1">
    <property type="nucleotide sequence ID" value="NZ_CP038197.1"/>
</dbReference>
<protein>
    <submittedName>
        <fullName evidence="1">Uncharacterized protein</fullName>
    </submittedName>
</protein>
<evidence type="ECO:0000313" key="2">
    <source>
        <dbReference type="Proteomes" id="UP000256941"/>
    </source>
</evidence>
<proteinExistence type="predicted"/>
<accession>A0A3D9XL67</accession>
<comment type="caution">
    <text evidence="1">The sequence shown here is derived from an EMBL/GenBank/DDBJ whole genome shotgun (WGS) entry which is preliminary data.</text>
</comment>
<name>A0A3D9XL67_PARVE</name>
<evidence type="ECO:0000313" key="1">
    <source>
        <dbReference type="EMBL" id="REF70381.1"/>
    </source>
</evidence>
<reference evidence="1 2" key="1">
    <citation type="submission" date="2018-08" db="EMBL/GenBank/DDBJ databases">
        <title>Genomic Encyclopedia of Archaeal and Bacterial Type Strains, Phase II (KMG-II): from individual species to whole genera.</title>
        <authorList>
            <person name="Goeker M."/>
        </authorList>
    </citation>
    <scope>NUCLEOTIDE SEQUENCE [LARGE SCALE GENOMIC DNA]</scope>
    <source>
        <strain evidence="1 2">DSM 17099</strain>
    </source>
</reference>
<dbReference type="AlphaFoldDB" id="A0A3D9XL67"/>
<sequence>MRRLRIRLIVVELVAANHVRAFGRWWQASARHRLGKLSGELSDD</sequence>
<organism evidence="1 2">
    <name type="scientific">Paracoccus versutus</name>
    <name type="common">Thiobacillus versutus</name>
    <dbReference type="NCBI Taxonomy" id="34007"/>
    <lineage>
        <taxon>Bacteria</taxon>
        <taxon>Pseudomonadati</taxon>
        <taxon>Pseudomonadota</taxon>
        <taxon>Alphaproteobacteria</taxon>
        <taxon>Rhodobacterales</taxon>
        <taxon>Paracoccaceae</taxon>
        <taxon>Paracoccus</taxon>
    </lineage>
</organism>
<dbReference type="EMBL" id="QTUJ01000002">
    <property type="protein sequence ID" value="REF70381.1"/>
    <property type="molecule type" value="Genomic_DNA"/>
</dbReference>
<gene>
    <name evidence="1" type="ORF">BDD41_3113</name>
</gene>